<dbReference type="SUPFAM" id="SSF55729">
    <property type="entry name" value="Acyl-CoA N-acyltransferases (Nat)"/>
    <property type="match status" value="1"/>
</dbReference>
<dbReference type="Proteomes" id="UP000323454">
    <property type="component" value="Unassembled WGS sequence"/>
</dbReference>
<dbReference type="OrthoDB" id="3173333at2"/>
<dbReference type="RefSeq" id="WP_149853577.1">
    <property type="nucleotide sequence ID" value="NZ_VUOB01000064.1"/>
</dbReference>
<dbReference type="InterPro" id="IPR000182">
    <property type="entry name" value="GNAT_dom"/>
</dbReference>
<dbReference type="Pfam" id="PF00583">
    <property type="entry name" value="Acetyltransf_1"/>
    <property type="match status" value="1"/>
</dbReference>
<name>A0A5B2WPJ7_9PSEU</name>
<dbReference type="InterPro" id="IPR016181">
    <property type="entry name" value="Acyl_CoA_acyltransferase"/>
</dbReference>
<accession>A0A5B2WPJ7</accession>
<dbReference type="PANTHER" id="PTHR43072">
    <property type="entry name" value="N-ACETYLTRANSFERASE"/>
    <property type="match status" value="1"/>
</dbReference>
<feature type="domain" description="N-acetyltransferase" evidence="1">
    <location>
        <begin position="1"/>
        <end position="164"/>
    </location>
</feature>
<reference evidence="2 3" key="2">
    <citation type="submission" date="2019-09" db="EMBL/GenBank/DDBJ databases">
        <authorList>
            <person name="Jin C."/>
        </authorList>
    </citation>
    <scope>NUCLEOTIDE SEQUENCE [LARGE SCALE GENOMIC DNA]</scope>
    <source>
        <strain evidence="2 3">AN110305</strain>
    </source>
</reference>
<comment type="caution">
    <text evidence="2">The sequence shown here is derived from an EMBL/GenBank/DDBJ whole genome shotgun (WGS) entry which is preliminary data.</text>
</comment>
<gene>
    <name evidence="2" type="ORF">F0L68_31925</name>
</gene>
<dbReference type="PROSITE" id="PS51186">
    <property type="entry name" value="GNAT"/>
    <property type="match status" value="1"/>
</dbReference>
<dbReference type="EMBL" id="VUOB01000064">
    <property type="protein sequence ID" value="KAA2253883.1"/>
    <property type="molecule type" value="Genomic_DNA"/>
</dbReference>
<evidence type="ECO:0000313" key="3">
    <source>
        <dbReference type="Proteomes" id="UP000323454"/>
    </source>
</evidence>
<dbReference type="Gene3D" id="3.40.630.30">
    <property type="match status" value="1"/>
</dbReference>
<dbReference type="GO" id="GO:0016747">
    <property type="term" value="F:acyltransferase activity, transferring groups other than amino-acyl groups"/>
    <property type="evidence" value="ECO:0007669"/>
    <property type="project" value="InterPro"/>
</dbReference>
<dbReference type="CDD" id="cd04301">
    <property type="entry name" value="NAT_SF"/>
    <property type="match status" value="1"/>
</dbReference>
<keyword evidence="3" id="KW-1185">Reference proteome</keyword>
<keyword evidence="2" id="KW-0808">Transferase</keyword>
<proteinExistence type="predicted"/>
<evidence type="ECO:0000313" key="2">
    <source>
        <dbReference type="EMBL" id="KAA2253883.1"/>
    </source>
</evidence>
<reference evidence="2 3" key="1">
    <citation type="submission" date="2019-09" db="EMBL/GenBank/DDBJ databases">
        <title>Goodfellowia gen. nov., a new genus of the Pseudonocardineae related to Actinoalloteichus, containing Goodfellowia coeruleoviolacea gen. nov., comb. nov. gen. nov., comb. nov.</title>
        <authorList>
            <person name="Labeda D."/>
        </authorList>
    </citation>
    <scope>NUCLEOTIDE SEQUENCE [LARGE SCALE GENOMIC DNA]</scope>
    <source>
        <strain evidence="2 3">AN110305</strain>
    </source>
</reference>
<organism evidence="2 3">
    <name type="scientific">Solihabitans fulvus</name>
    <dbReference type="NCBI Taxonomy" id="1892852"/>
    <lineage>
        <taxon>Bacteria</taxon>
        <taxon>Bacillati</taxon>
        <taxon>Actinomycetota</taxon>
        <taxon>Actinomycetes</taxon>
        <taxon>Pseudonocardiales</taxon>
        <taxon>Pseudonocardiaceae</taxon>
        <taxon>Solihabitans</taxon>
    </lineage>
</organism>
<evidence type="ECO:0000259" key="1">
    <source>
        <dbReference type="PROSITE" id="PS51186"/>
    </source>
</evidence>
<dbReference type="PANTHER" id="PTHR43072:SF8">
    <property type="entry name" value="ACYLTRANSFERASE FABY-RELATED"/>
    <property type="match status" value="1"/>
</dbReference>
<sequence length="164" mass="17768">MLIRDARPADLPAVAEIYAHYVLTSTATFEEVPPTEADWRARFDTVGSLGLPFLVGELDGRVAGYAYCGTYRPRPAYRHTVENSIYLAATATGQGLGGALLRRLVEGCVERDVRQIIAVVADGPAASASLALHRRHGFTDAGRLVGVGHKHGQWLDTILMQRAL</sequence>
<protein>
    <submittedName>
        <fullName evidence="2">N-acetyltransferase family protein</fullName>
    </submittedName>
</protein>
<dbReference type="AlphaFoldDB" id="A0A5B2WPJ7"/>